<feature type="compositionally biased region" description="Polar residues" evidence="1">
    <location>
        <begin position="196"/>
        <end position="207"/>
    </location>
</feature>
<dbReference type="OrthoDB" id="7765355at2759"/>
<keyword evidence="3" id="KW-1185">Reference proteome</keyword>
<feature type="region of interest" description="Disordered" evidence="1">
    <location>
        <begin position="237"/>
        <end position="271"/>
    </location>
</feature>
<feature type="region of interest" description="Disordered" evidence="1">
    <location>
        <begin position="179"/>
        <end position="207"/>
    </location>
</feature>
<evidence type="ECO:0000313" key="2">
    <source>
        <dbReference type="EMBL" id="VEN48748.1"/>
    </source>
</evidence>
<proteinExistence type="predicted"/>
<feature type="compositionally biased region" description="Low complexity" evidence="1">
    <location>
        <begin position="1273"/>
        <end position="1288"/>
    </location>
</feature>
<feature type="region of interest" description="Disordered" evidence="1">
    <location>
        <begin position="291"/>
        <end position="370"/>
    </location>
</feature>
<feature type="compositionally biased region" description="Polar residues" evidence="1">
    <location>
        <begin position="461"/>
        <end position="476"/>
    </location>
</feature>
<evidence type="ECO:0000313" key="3">
    <source>
        <dbReference type="Proteomes" id="UP000410492"/>
    </source>
</evidence>
<organism evidence="2 3">
    <name type="scientific">Callosobruchus maculatus</name>
    <name type="common">Southern cowpea weevil</name>
    <name type="synonym">Pulse bruchid</name>
    <dbReference type="NCBI Taxonomy" id="64391"/>
    <lineage>
        <taxon>Eukaryota</taxon>
        <taxon>Metazoa</taxon>
        <taxon>Ecdysozoa</taxon>
        <taxon>Arthropoda</taxon>
        <taxon>Hexapoda</taxon>
        <taxon>Insecta</taxon>
        <taxon>Pterygota</taxon>
        <taxon>Neoptera</taxon>
        <taxon>Endopterygota</taxon>
        <taxon>Coleoptera</taxon>
        <taxon>Polyphaga</taxon>
        <taxon>Cucujiformia</taxon>
        <taxon>Chrysomeloidea</taxon>
        <taxon>Chrysomelidae</taxon>
        <taxon>Bruchinae</taxon>
        <taxon>Bruchini</taxon>
        <taxon>Callosobruchus</taxon>
    </lineage>
</organism>
<feature type="compositionally biased region" description="Low complexity" evidence="1">
    <location>
        <begin position="253"/>
        <end position="266"/>
    </location>
</feature>
<feature type="region of interest" description="Disordered" evidence="1">
    <location>
        <begin position="1273"/>
        <end position="1310"/>
    </location>
</feature>
<feature type="compositionally biased region" description="Basic and acidic residues" evidence="1">
    <location>
        <begin position="9"/>
        <end position="21"/>
    </location>
</feature>
<feature type="compositionally biased region" description="Basic and acidic residues" evidence="1">
    <location>
        <begin position="434"/>
        <end position="443"/>
    </location>
</feature>
<feature type="compositionally biased region" description="Low complexity" evidence="1">
    <location>
        <begin position="449"/>
        <end position="460"/>
    </location>
</feature>
<dbReference type="Proteomes" id="UP000410492">
    <property type="component" value="Unassembled WGS sequence"/>
</dbReference>
<feature type="compositionally biased region" description="Low complexity" evidence="1">
    <location>
        <begin position="486"/>
        <end position="498"/>
    </location>
</feature>
<name>A0A653CM30_CALMS</name>
<dbReference type="EMBL" id="CAACVG010008162">
    <property type="protein sequence ID" value="VEN48748.1"/>
    <property type="molecule type" value="Genomic_DNA"/>
</dbReference>
<sequence>MFNLSKSIETPRSRLNERGDPPDGLIGSFMEPKITSTPLVRDNHPISPPKPRLFSPHRYSLSESVPSYNNKRNGSLHTRALGPLLASTKYNVNVSTYEDAKSPGLVSRIVQYNEETEQEKEHQRPATHQAKYSGAGLFPIVHLFKKDLPTLEPRKVTVKLASSDYSKTHSHEYNQKLLEGITKPGSPSLGRRTVIQGPNDNNSSTRSVLDALKEISRKRIHANEEFDLNEDDSKRIRTDQINAESNKRSRADSPLLDSSQESYSSSEKPHSKRICVYDEYAASCSSTNYLSKVPESSAGGAKRKSVSISTLTENPKDSKQVKLVTVETQTSDPYDAAKISESTSTTELDSKNEEEPDETKSSTKRESPVKIFDDAPLERIRRNRLMALMGSLAGKDASLTPKPDAAAVLVEKPKDVVDSDKDKSLVSIMSHNKSHPEKSDKHVHFNIPSSTDTSESAVSSFTTQTLQSNSVAKSQTPAPPSSPVNLPTSEPLTSTSLSTSKDLPVINFSAGGDSLKTTASIPTLQFNSASSTSLGLPAISTSVTSVSSSASVSFTSKSDSPKIGGFKFDLPKSISTTSVASSVMSTTSTSAAQLTFNTTTSKTDLTIPQPAFGGVGTTNSAFPASGGFVLGSKSSSSTTVLPSFGLKATTANSALPSLAAEVSSSPAAVAFGAKSSVTTPSCGVTQSSTSTTASPGFGTSITSATSTGQPTFNTTPTFNFGSGNKDPSNTTLTTFGAPTSTPAPPSYESTTQNKTFSFGSTNNTTTITSFGSDTKPIISFGGVQPNAQTNSAASFSFGAVTTTAGSFSTSTTTTSGAFGTTVASTDFGTTTAASTFSSPGMTRTTTGFGTGTTTTTTASVPIFGAAQTTTSSTFGSSTASAIPFSKPTLPTFGQTTAQSSFGAPTTSAPASFGNGNNTFGSTNTTNSGSMFGGSNPPLLTNAVFGTGNGTFRSQNQPQNIFGGAAAAQPSGFGVSSSANQTFGGATAPAFGNSVTTTTTNTAGFGTTGSAPVFSFGAKTTTSAPTFGTGNTFGATTTTASSGFGTTSSTSFGSTGGFGTANTTFGASSGNFGANPAPSFGAATTTQNTGFGTTNTPTFGASTGAFGGATSKPAFGSVAPSSSSATPAFGATAPTAAFGQPNPSSAAFGSNTASAFSKPSSSSFGTASSASGSFGSANSSFGAAQPPANAATFNSPTTTQSGVFSFGGGGSAPTAAKPAGVFSFGGGATGSSGDVAKPSYNFTAGAAPPSFGGAPSPSFGANNVAVPQFGATGTPQFGATATGGAPGTFNIGAGPPASNRGRTTLKPRRRI</sequence>
<feature type="region of interest" description="Disordered" evidence="1">
    <location>
        <begin position="431"/>
        <end position="498"/>
    </location>
</feature>
<feature type="compositionally biased region" description="Basic and acidic residues" evidence="1">
    <location>
        <begin position="348"/>
        <end position="370"/>
    </location>
</feature>
<reference evidence="2 3" key="1">
    <citation type="submission" date="2019-01" db="EMBL/GenBank/DDBJ databases">
        <authorList>
            <person name="Sayadi A."/>
        </authorList>
    </citation>
    <scope>NUCLEOTIDE SEQUENCE [LARGE SCALE GENOMIC DNA]</scope>
</reference>
<accession>A0A653CM30</accession>
<protein>
    <submittedName>
        <fullName evidence="2">Uncharacterized protein</fullName>
    </submittedName>
</protein>
<feature type="region of interest" description="Disordered" evidence="1">
    <location>
        <begin position="1"/>
        <end position="55"/>
    </location>
</feature>
<gene>
    <name evidence="2" type="ORF">CALMAC_LOCUS10092</name>
</gene>
<evidence type="ECO:0000256" key="1">
    <source>
        <dbReference type="SAM" id="MobiDB-lite"/>
    </source>
</evidence>